<dbReference type="Proteomes" id="UP000005384">
    <property type="component" value="Unassembled WGS sequence"/>
</dbReference>
<evidence type="ECO:0008006" key="3">
    <source>
        <dbReference type="Google" id="ProtNLM"/>
    </source>
</evidence>
<protein>
    <recommendedName>
        <fullName evidence="3">Baseplate protein J-like domain-containing protein</fullName>
    </recommendedName>
</protein>
<dbReference type="OrthoDB" id="366288at2"/>
<evidence type="ECO:0000313" key="2">
    <source>
        <dbReference type="Proteomes" id="UP000005384"/>
    </source>
</evidence>
<dbReference type="EMBL" id="ADLN01000006">
    <property type="protein sequence ID" value="EHI61186.1"/>
    <property type="molecule type" value="Genomic_DNA"/>
</dbReference>
<name>G5IB79_9FIRM</name>
<keyword evidence="2" id="KW-1185">Reference proteome</keyword>
<comment type="caution">
    <text evidence="1">The sequence shown here is derived from an EMBL/GenBank/DDBJ whole genome shotgun (WGS) entry which is preliminary data.</text>
</comment>
<sequence length="979" mass="109280">MDLLRTEEELKQQIGELARVYTPEWEFSEENPDAGSVIALIFAEQMGKRLEVMDGVLERYRFSLANMLGLTLRPAVPAEGVIAMEVVRGVDDSVPVPAGSKFLASGNDERLIVFETKEALSVSPASLTEIVGIEKASGKVIPWRGDWKPVDILGVSPDMGDARQEGIWFQGLLLCFQNFSNRPGETLHLKTGIKELAGDMESYEFQFYTDGGFLKCVPSGVCGDTVEFQQEIPWRELEYEGKVYRVILIRRLCPADRAVIAQGIGLAAAGTVEPAEFRSCGEEELTGERFYPFGERINLYEEFYIGSSSQFGRAGARITVSFRLSYEERDYSYGGVEENFELKPIRKKPRGEWKQTQYRCAVDAVALEYYNGIGWKSLSCGCDIRNLFNGTAQGELCFTFLCPEDWEDTSAGGYEGKLLRFKITRAGDCYMLPCRHKLPVVSGLNIRSSYEGIWREPDRVFVYGGAGSPAAEGTAVLDSTGRLEAFSPLPWKGDCLYLGFDKKFTDGPVSFFLKLREDSGGTGLEPVYSYSTRNGFKQLEFIDNTERLTSSGTVLFMPPDDMAAVEVAGKTAFWLRIEDGKERYPAGGLYPFVIEDMIWNAVAVRNIETRTEEDYYLDTPGADMEFALGNGSILRAEVFVNERDVLSPASMKRLLDDCPEDVRVEYDSLGEIREFFVRWKEIDDFCHSKAEDRHYVIDRVNHLLKFGNGIHGKIPGVKNGTAFTVSVLGCDGEEGNVPAGAVTSSSNLMFLEDIRNPVGMRGGSNMEDLEHACKRGTAVLNGRGRLVSRQDYIREVLGYSNHIDKAACIIESGPVSRISIVLLMKDYRQGSGSFYQLQRELKRWLQGRCEIGAAEDSLVIREPIFVKINTEIWVELWRAESAFEIQERIQAAVEQFLEPAASGTRSGWEIGVLPQEGQILRMLQSLHFDGKLLHLLASAQYPGEGEKELSAVRENPFVIGINGTHRIHVSLPGGKGGRR</sequence>
<proteinExistence type="predicted"/>
<reference evidence="1 2" key="1">
    <citation type="submission" date="2011-08" db="EMBL/GenBank/DDBJ databases">
        <title>The Genome Sequence of Clostridium hathewayi WAL-18680.</title>
        <authorList>
            <consortium name="The Broad Institute Genome Sequencing Platform"/>
            <person name="Earl A."/>
            <person name="Ward D."/>
            <person name="Feldgarden M."/>
            <person name="Gevers D."/>
            <person name="Finegold S.M."/>
            <person name="Summanen P.H."/>
            <person name="Molitoris D.R."/>
            <person name="Song M."/>
            <person name="Daigneault M."/>
            <person name="Allen-Vercoe E."/>
            <person name="Young S.K."/>
            <person name="Zeng Q."/>
            <person name="Gargeya S."/>
            <person name="Fitzgerald M."/>
            <person name="Haas B."/>
            <person name="Abouelleil A."/>
            <person name="Alvarado L."/>
            <person name="Arachchi H.M."/>
            <person name="Berlin A."/>
            <person name="Brown A."/>
            <person name="Chapman S.B."/>
            <person name="Chen Z."/>
            <person name="Dunbar C."/>
            <person name="Freedman E."/>
            <person name="Gearin G."/>
            <person name="Gellesch M."/>
            <person name="Goldberg J."/>
            <person name="Griggs A."/>
            <person name="Gujja S."/>
            <person name="Heiman D."/>
            <person name="Howarth C."/>
            <person name="Larson L."/>
            <person name="Lui A."/>
            <person name="MacDonald P.J.P."/>
            <person name="Montmayeur A."/>
            <person name="Murphy C."/>
            <person name="Neiman D."/>
            <person name="Pearson M."/>
            <person name="Priest M."/>
            <person name="Roberts A."/>
            <person name="Saif S."/>
            <person name="Shea T."/>
            <person name="Shenoy N."/>
            <person name="Sisk P."/>
            <person name="Stolte C."/>
            <person name="Sykes S."/>
            <person name="Wortman J."/>
            <person name="Nusbaum C."/>
            <person name="Birren B."/>
        </authorList>
    </citation>
    <scope>NUCLEOTIDE SEQUENCE [LARGE SCALE GENOMIC DNA]</scope>
    <source>
        <strain evidence="1 2">WAL-18680</strain>
    </source>
</reference>
<gene>
    <name evidence="1" type="ORF">HMPREF9473_00801</name>
</gene>
<dbReference type="HOGENOM" id="CLU_007726_0_0_9"/>
<accession>G5IB79</accession>
<dbReference type="AlphaFoldDB" id="G5IB79"/>
<evidence type="ECO:0000313" key="1">
    <source>
        <dbReference type="EMBL" id="EHI61186.1"/>
    </source>
</evidence>
<dbReference type="PATRIC" id="fig|742737.3.peg.796"/>
<organism evidence="1 2">
    <name type="scientific">Hungatella hathewayi WAL-18680</name>
    <dbReference type="NCBI Taxonomy" id="742737"/>
    <lineage>
        <taxon>Bacteria</taxon>
        <taxon>Bacillati</taxon>
        <taxon>Bacillota</taxon>
        <taxon>Clostridia</taxon>
        <taxon>Lachnospirales</taxon>
        <taxon>Lachnospiraceae</taxon>
        <taxon>Hungatella</taxon>
    </lineage>
</organism>
<dbReference type="RefSeq" id="WP_006778787.1">
    <property type="nucleotide sequence ID" value="NZ_CP040506.1"/>
</dbReference>